<dbReference type="PANTHER" id="PTHR18964:SF149">
    <property type="entry name" value="BIFUNCTIONAL UDP-N-ACETYLGLUCOSAMINE 2-EPIMERASE_N-ACETYLMANNOSAMINE KINASE"/>
    <property type="match status" value="1"/>
</dbReference>
<name>A0A3Q8S2S6_9FIRM</name>
<proteinExistence type="inferred from homology"/>
<dbReference type="PANTHER" id="PTHR18964">
    <property type="entry name" value="ROK (REPRESSOR, ORF, KINASE) FAMILY"/>
    <property type="match status" value="1"/>
</dbReference>
<reference evidence="2 3" key="1">
    <citation type="journal article" date="2020" name="Int. J. Syst. Evol. Microbiol.">
        <title>Description of Erysipelothrix piscisicarius sp. nov., an emergent fish pathogen, and assessment of virulence using a tiger barb (Puntigrus tetrazona) infection model.</title>
        <authorList>
            <person name="Pomaranski E.K."/>
            <person name="Griffin M.J."/>
            <person name="Camus A.C."/>
            <person name="Armwood A.R."/>
            <person name="Shelley J."/>
            <person name="Waldbieser G.C."/>
            <person name="LaFrentz B.R."/>
            <person name="Garcia J.C."/>
            <person name="Yanong R."/>
            <person name="Soto E."/>
        </authorList>
    </citation>
    <scope>NUCLEOTIDE SEQUENCE [LARGE SCALE GENOMIC DNA]</scope>
    <source>
        <strain evidence="2 3">15TAL0474</strain>
    </source>
</reference>
<comment type="similarity">
    <text evidence="1">Belongs to the ROK (NagC/XylR) family.</text>
</comment>
<dbReference type="InterPro" id="IPR043129">
    <property type="entry name" value="ATPase_NBD"/>
</dbReference>
<keyword evidence="3" id="KW-1185">Reference proteome</keyword>
<dbReference type="InterPro" id="IPR000600">
    <property type="entry name" value="ROK"/>
</dbReference>
<accession>A0A3Q8S2S6</accession>
<protein>
    <submittedName>
        <fullName evidence="2">ROK family protein</fullName>
    </submittedName>
</protein>
<dbReference type="RefSeq" id="WP_125164389.1">
    <property type="nucleotide sequence ID" value="NZ_CP034234.1"/>
</dbReference>
<dbReference type="KEGG" id="eri:EEI45_05125"/>
<gene>
    <name evidence="2" type="ORF">EEI45_05125</name>
</gene>
<evidence type="ECO:0000313" key="3">
    <source>
        <dbReference type="Proteomes" id="UP000278804"/>
    </source>
</evidence>
<dbReference type="EMBL" id="CP034234">
    <property type="protein sequence ID" value="AZK44212.1"/>
    <property type="molecule type" value="Genomic_DNA"/>
</dbReference>
<organism evidence="2 3">
    <name type="scientific">Erysipelothrix piscisicarius</name>
    <dbReference type="NCBI Taxonomy" id="2485784"/>
    <lineage>
        <taxon>Bacteria</taxon>
        <taxon>Bacillati</taxon>
        <taxon>Bacillota</taxon>
        <taxon>Erysipelotrichia</taxon>
        <taxon>Erysipelotrichales</taxon>
        <taxon>Erysipelotrichaceae</taxon>
        <taxon>Erysipelothrix</taxon>
    </lineage>
</organism>
<dbReference type="SUPFAM" id="SSF53067">
    <property type="entry name" value="Actin-like ATPase domain"/>
    <property type="match status" value="1"/>
</dbReference>
<dbReference type="Gene3D" id="3.30.420.40">
    <property type="match status" value="2"/>
</dbReference>
<dbReference type="Pfam" id="PF00480">
    <property type="entry name" value="ROK"/>
    <property type="match status" value="1"/>
</dbReference>
<evidence type="ECO:0000313" key="2">
    <source>
        <dbReference type="EMBL" id="AZK44212.1"/>
    </source>
</evidence>
<dbReference type="Proteomes" id="UP000278804">
    <property type="component" value="Chromosome"/>
</dbReference>
<evidence type="ECO:0000256" key="1">
    <source>
        <dbReference type="ARBA" id="ARBA00006479"/>
    </source>
</evidence>
<sequence length="304" mass="33162">MNKYIGVDLGGTNVRVAVIDEDGKIHEQVKSESYALEGPEVVLDNIISMIKNLKQFDECVGIGLGLPGPVNTELGCVTLSTNMKGFTEYPVIDYLKKHIDLPIYMDNDANVAGLAEALVGAGKGNNVVYYLTHSTGIGGALVFNGQVLSGHKGYAGEVGNIVIDRERVRRSDINTLNAGAVENEASGSALVRKAQELIDPKIQSAEEIFTLMEQGNEKAIQLIDEMSYDFAMMLSSIAHVCNPHIFVIGGGVTKSKNLYWDRMIGYYQDLVHEQMRDTQFVEAELDEPGVIGAAMLCYSKEGHR</sequence>
<dbReference type="AlphaFoldDB" id="A0A3Q8S2S6"/>